<dbReference type="AlphaFoldDB" id="A0A109IJQ5"/>
<organism evidence="1 2">
    <name type="scientific">Micromonospora rifamycinica</name>
    <dbReference type="NCBI Taxonomy" id="291594"/>
    <lineage>
        <taxon>Bacteria</taxon>
        <taxon>Bacillati</taxon>
        <taxon>Actinomycetota</taxon>
        <taxon>Actinomycetes</taxon>
        <taxon>Micromonosporales</taxon>
        <taxon>Micromonosporaceae</taxon>
        <taxon>Micromonospora</taxon>
    </lineage>
</organism>
<sequence length="81" mass="9369">MVVTAPHPLTDHHGRRITEASASMHTLGLRDDRTRICHFKENLWVPNNTLYLVALKGRIWLEAYEGHLRTGRPLDSFLPHM</sequence>
<protein>
    <submittedName>
        <fullName evidence="1">Uncharacterized protein</fullName>
    </submittedName>
</protein>
<dbReference type="Proteomes" id="UP000198226">
    <property type="component" value="Chromosome I"/>
</dbReference>
<evidence type="ECO:0000313" key="2">
    <source>
        <dbReference type="Proteomes" id="UP000198226"/>
    </source>
</evidence>
<evidence type="ECO:0000313" key="1">
    <source>
        <dbReference type="EMBL" id="SCG74633.1"/>
    </source>
</evidence>
<dbReference type="EMBL" id="LT607752">
    <property type="protein sequence ID" value="SCG74633.1"/>
    <property type="molecule type" value="Genomic_DNA"/>
</dbReference>
<proteinExistence type="predicted"/>
<name>A0A109IJQ5_9ACTN</name>
<gene>
    <name evidence="1" type="ORF">GA0070623_3909</name>
</gene>
<accession>A0A109IJQ5</accession>
<reference evidence="2" key="1">
    <citation type="submission" date="2016-06" db="EMBL/GenBank/DDBJ databases">
        <authorList>
            <person name="Varghese N."/>
            <person name="Submissions Spin"/>
        </authorList>
    </citation>
    <scope>NUCLEOTIDE SEQUENCE [LARGE SCALE GENOMIC DNA]</scope>
    <source>
        <strain evidence="2">DSM 44983</strain>
    </source>
</reference>
<keyword evidence="2" id="KW-1185">Reference proteome</keyword>